<dbReference type="InterPro" id="IPR039420">
    <property type="entry name" value="WalR-like"/>
</dbReference>
<dbReference type="SUPFAM" id="SSF52172">
    <property type="entry name" value="CheY-like"/>
    <property type="match status" value="1"/>
</dbReference>
<dbReference type="GO" id="GO:0006355">
    <property type="term" value="P:regulation of DNA-templated transcription"/>
    <property type="evidence" value="ECO:0007669"/>
    <property type="project" value="InterPro"/>
</dbReference>
<dbReference type="Gene3D" id="1.10.10.10">
    <property type="entry name" value="Winged helix-like DNA-binding domain superfamily/Winged helix DNA-binding domain"/>
    <property type="match status" value="1"/>
</dbReference>
<organism evidence="7 9">
    <name type="scientific">Eggerthella sinensis</name>
    <dbReference type="NCBI Taxonomy" id="242230"/>
    <lineage>
        <taxon>Bacteria</taxon>
        <taxon>Bacillati</taxon>
        <taxon>Actinomycetota</taxon>
        <taxon>Coriobacteriia</taxon>
        <taxon>Eggerthellales</taxon>
        <taxon>Eggerthellaceae</taxon>
        <taxon>Eggerthella</taxon>
    </lineage>
</organism>
<comment type="caution">
    <text evidence="7">The sequence shown here is derived from an EMBL/GenBank/DDBJ whole genome shotgun (WGS) entry which is preliminary data.</text>
</comment>
<dbReference type="InterPro" id="IPR001789">
    <property type="entry name" value="Sig_transdc_resp-reg_receiver"/>
</dbReference>
<dbReference type="Pfam" id="PF00072">
    <property type="entry name" value="Response_reg"/>
    <property type="match status" value="1"/>
</dbReference>
<evidence type="ECO:0000256" key="1">
    <source>
        <dbReference type="ARBA" id="ARBA00023125"/>
    </source>
</evidence>
<dbReference type="Pfam" id="PF00486">
    <property type="entry name" value="Trans_reg_C"/>
    <property type="match status" value="1"/>
</dbReference>
<dbReference type="SMART" id="SM00862">
    <property type="entry name" value="Trans_reg_C"/>
    <property type="match status" value="1"/>
</dbReference>
<reference evidence="6 8" key="1">
    <citation type="journal article" date="2018" name="Elife">
        <title>Discovery and characterization of a prevalent human gut bacterial enzyme sufficient for the inactivation of a family of plant toxins.</title>
        <authorList>
            <person name="Koppel N."/>
            <person name="Bisanz J.E."/>
            <person name="Pandelia M.E."/>
            <person name="Turnbaugh P.J."/>
            <person name="Balskus E.P."/>
        </authorList>
    </citation>
    <scope>NUCLEOTIDE SEQUENCE [LARGE SCALE GENOMIC DNA]</scope>
    <source>
        <strain evidence="6 8">DSM 16107</strain>
    </source>
</reference>
<dbReference type="GO" id="GO:0000976">
    <property type="term" value="F:transcription cis-regulatory region binding"/>
    <property type="evidence" value="ECO:0007669"/>
    <property type="project" value="TreeGrafter"/>
</dbReference>
<feature type="modified residue" description="4-aspartylphosphate" evidence="2">
    <location>
        <position position="56"/>
    </location>
</feature>
<protein>
    <submittedName>
        <fullName evidence="7">DNA-binding response regulator</fullName>
    </submittedName>
</protein>
<dbReference type="InterPro" id="IPR036388">
    <property type="entry name" value="WH-like_DNA-bd_sf"/>
</dbReference>
<evidence type="ECO:0000259" key="4">
    <source>
        <dbReference type="PROSITE" id="PS50110"/>
    </source>
</evidence>
<evidence type="ECO:0000313" key="9">
    <source>
        <dbReference type="Proteomes" id="UP000270112"/>
    </source>
</evidence>
<evidence type="ECO:0000256" key="3">
    <source>
        <dbReference type="PROSITE-ProRule" id="PRU01091"/>
    </source>
</evidence>
<feature type="domain" description="Response regulatory" evidence="4">
    <location>
        <begin position="6"/>
        <end position="120"/>
    </location>
</feature>
<dbReference type="EMBL" id="PPTT01000034">
    <property type="protein sequence ID" value="RDB65970.1"/>
    <property type="molecule type" value="Genomic_DNA"/>
</dbReference>
<dbReference type="PROSITE" id="PS50110">
    <property type="entry name" value="RESPONSE_REGULATORY"/>
    <property type="match status" value="1"/>
</dbReference>
<dbReference type="GO" id="GO:0032993">
    <property type="term" value="C:protein-DNA complex"/>
    <property type="evidence" value="ECO:0007669"/>
    <property type="project" value="TreeGrafter"/>
</dbReference>
<accession>A0A3N0IYB1</accession>
<dbReference type="EMBL" id="QICC01000022">
    <property type="protein sequence ID" value="RNM41969.1"/>
    <property type="molecule type" value="Genomic_DNA"/>
</dbReference>
<dbReference type="Gene3D" id="6.10.250.690">
    <property type="match status" value="1"/>
</dbReference>
<dbReference type="PANTHER" id="PTHR48111">
    <property type="entry name" value="REGULATOR OF RPOS"/>
    <property type="match status" value="1"/>
</dbReference>
<dbReference type="Gene3D" id="3.40.50.2300">
    <property type="match status" value="1"/>
</dbReference>
<evidence type="ECO:0000313" key="6">
    <source>
        <dbReference type="EMBL" id="RDB65970.1"/>
    </source>
</evidence>
<evidence type="ECO:0000256" key="2">
    <source>
        <dbReference type="PROSITE-ProRule" id="PRU00169"/>
    </source>
</evidence>
<dbReference type="AlphaFoldDB" id="A0A3N0IYB1"/>
<keyword evidence="2" id="KW-0597">Phosphoprotein</keyword>
<dbReference type="GO" id="GO:0005829">
    <property type="term" value="C:cytosol"/>
    <property type="evidence" value="ECO:0007669"/>
    <property type="project" value="TreeGrafter"/>
</dbReference>
<dbReference type="InterPro" id="IPR001867">
    <property type="entry name" value="OmpR/PhoB-type_DNA-bd"/>
</dbReference>
<dbReference type="Proteomes" id="UP000253817">
    <property type="component" value="Unassembled WGS sequence"/>
</dbReference>
<name>A0A3N0IYB1_9ACTN</name>
<reference evidence="7" key="3">
    <citation type="journal article" date="2019" name="Microbiol. Resour. Announc.">
        <title>Draft Genome Sequences of Type Strains of Gordonibacter faecihominis, Paraeggerthella hongkongensis, Parvibacter caecicola,Slackia equolifaciens, Slackia faecicanis, and Slackia isoflavoniconvertens.</title>
        <authorList>
            <person name="Danylec N."/>
            <person name="Stoll D.A."/>
            <person name="Dotsch A."/>
            <person name="Huch M."/>
        </authorList>
    </citation>
    <scope>NUCLEOTIDE SEQUENCE</scope>
    <source>
        <strain evidence="7">DSM 16107</strain>
    </source>
</reference>
<dbReference type="CDD" id="cd00383">
    <property type="entry name" value="trans_reg_C"/>
    <property type="match status" value="1"/>
</dbReference>
<proteinExistence type="predicted"/>
<dbReference type="PANTHER" id="PTHR48111:SF2">
    <property type="entry name" value="RESPONSE REGULATOR SAER"/>
    <property type="match status" value="1"/>
</dbReference>
<keyword evidence="1 3" id="KW-0238">DNA-binding</keyword>
<dbReference type="GO" id="GO:0000156">
    <property type="term" value="F:phosphorelay response regulator activity"/>
    <property type="evidence" value="ECO:0007669"/>
    <property type="project" value="TreeGrafter"/>
</dbReference>
<dbReference type="SUPFAM" id="SSF46894">
    <property type="entry name" value="C-terminal effector domain of the bipartite response regulators"/>
    <property type="match status" value="1"/>
</dbReference>
<feature type="DNA-binding region" description="OmpR/PhoB-type" evidence="3">
    <location>
        <begin position="153"/>
        <end position="251"/>
    </location>
</feature>
<dbReference type="InterPro" id="IPR016032">
    <property type="entry name" value="Sig_transdc_resp-reg_C-effctor"/>
</dbReference>
<evidence type="ECO:0000259" key="5">
    <source>
        <dbReference type="PROSITE" id="PS51755"/>
    </source>
</evidence>
<sequence>MSEHASILIIEDDAAINEVVAVHLRRNGFACTQAFSGSEGRLLLGGGQPFDLVITDLMLPGMAGEDVVRLVRASVDVPVIVMSARTTAADKVALLKLGADDYLTKPFDLDELLARVCVQLRHAERRRPSAVAGDANDAAPAPCAADRATGSSAATMRYKDWTVDTDARTLCVQGDAVRLTRLEFNIVEALVRRPRKVFTKRELFEIAWNEESAIEEKAINVHVSNIRGKLRAAGSAGEIETVWGIGFKLAE</sequence>
<evidence type="ECO:0000313" key="7">
    <source>
        <dbReference type="EMBL" id="RNM41969.1"/>
    </source>
</evidence>
<evidence type="ECO:0000313" key="8">
    <source>
        <dbReference type="Proteomes" id="UP000253817"/>
    </source>
</evidence>
<gene>
    <name evidence="6" type="ORF">C1876_15105</name>
    <name evidence="7" type="ORF">DMP09_07145</name>
</gene>
<dbReference type="InterPro" id="IPR011006">
    <property type="entry name" value="CheY-like_superfamily"/>
</dbReference>
<dbReference type="OrthoDB" id="9775518at2"/>
<dbReference type="PROSITE" id="PS51755">
    <property type="entry name" value="OMPR_PHOB"/>
    <property type="match status" value="1"/>
</dbReference>
<dbReference type="SMART" id="SM00448">
    <property type="entry name" value="REC"/>
    <property type="match status" value="1"/>
</dbReference>
<reference evidence="9" key="2">
    <citation type="submission" date="2018-05" db="EMBL/GenBank/DDBJ databases">
        <title>Genome Sequencing of selected type strains of the family Eggerthellaceae.</title>
        <authorList>
            <person name="Danylec N."/>
            <person name="Stoll D.A."/>
            <person name="Doetsch A."/>
            <person name="Huch M."/>
        </authorList>
    </citation>
    <scope>NUCLEOTIDE SEQUENCE [LARGE SCALE GENOMIC DNA]</scope>
    <source>
        <strain evidence="9">DSM 16107</strain>
    </source>
</reference>
<keyword evidence="8" id="KW-1185">Reference proteome</keyword>
<dbReference type="Proteomes" id="UP000270112">
    <property type="component" value="Unassembled WGS sequence"/>
</dbReference>
<feature type="domain" description="OmpR/PhoB-type" evidence="5">
    <location>
        <begin position="153"/>
        <end position="251"/>
    </location>
</feature>
<dbReference type="RefSeq" id="WP_114547552.1">
    <property type="nucleotide sequence ID" value="NZ_PPTT01000034.1"/>
</dbReference>